<protein>
    <submittedName>
        <fullName evidence="1">Uncharacterized protein</fullName>
    </submittedName>
</protein>
<evidence type="ECO:0000313" key="1">
    <source>
        <dbReference type="EMBL" id="MPM45952.1"/>
    </source>
</evidence>
<sequence length="129" mass="14233">MYSPVSSFSIPIPALTSKQDRRAERTMEVRVIATRAREKVLSLARSPPGITESSSSLMKTATASIEAVLTTEIARVAGKIFHRETVNLSNSLMWGVSIEAFFLRLSGKEKSSTMPLHSLQMLSMLFLCI</sequence>
<comment type="caution">
    <text evidence="1">The sequence shown here is derived from an EMBL/GenBank/DDBJ whole genome shotgun (WGS) entry which is preliminary data.</text>
</comment>
<reference evidence="1" key="1">
    <citation type="submission" date="2019-08" db="EMBL/GenBank/DDBJ databases">
        <authorList>
            <person name="Kucharzyk K."/>
            <person name="Murdoch R.W."/>
            <person name="Higgins S."/>
            <person name="Loffler F."/>
        </authorList>
    </citation>
    <scope>NUCLEOTIDE SEQUENCE</scope>
</reference>
<accession>A0A644ZYP4</accession>
<dbReference type="EMBL" id="VSSQ01011083">
    <property type="protein sequence ID" value="MPM45952.1"/>
    <property type="molecule type" value="Genomic_DNA"/>
</dbReference>
<proteinExistence type="predicted"/>
<organism evidence="1">
    <name type="scientific">bioreactor metagenome</name>
    <dbReference type="NCBI Taxonomy" id="1076179"/>
    <lineage>
        <taxon>unclassified sequences</taxon>
        <taxon>metagenomes</taxon>
        <taxon>ecological metagenomes</taxon>
    </lineage>
</organism>
<name>A0A644ZYP4_9ZZZZ</name>
<gene>
    <name evidence="1" type="ORF">SDC9_92646</name>
</gene>
<dbReference type="AlphaFoldDB" id="A0A644ZYP4"/>